<dbReference type="FunFam" id="3.90.1580.10:FF:000004">
    <property type="entry name" value="Hercynine oxygenase"/>
    <property type="match status" value="1"/>
</dbReference>
<feature type="binding site" evidence="9">
    <location>
        <position position="151"/>
    </location>
    <ligand>
        <name>Fe cation</name>
        <dbReference type="ChEBI" id="CHEBI:24875"/>
    </ligand>
</feature>
<gene>
    <name evidence="9" type="primary">egtB</name>
    <name evidence="12" type="ORF">MCOL_V212115</name>
</gene>
<dbReference type="InterPro" id="IPR034660">
    <property type="entry name" value="DinB/YfiT-like"/>
</dbReference>
<dbReference type="SUPFAM" id="SSF109854">
    <property type="entry name" value="DinB/YfiT-like putative metalloenzymes"/>
    <property type="match status" value="1"/>
</dbReference>
<dbReference type="InterPro" id="IPR016187">
    <property type="entry name" value="CTDL_fold"/>
</dbReference>
<evidence type="ECO:0000259" key="11">
    <source>
        <dbReference type="Pfam" id="PF12867"/>
    </source>
</evidence>
<feature type="binding site" evidence="9">
    <location>
        <begin position="100"/>
        <end position="103"/>
    </location>
    <ligand>
        <name>gamma-L-glutamyl-L-cysteine</name>
        <dbReference type="ChEBI" id="CHEBI:58173"/>
    </ligand>
</feature>
<dbReference type="Proteomes" id="UP000006455">
    <property type="component" value="Unassembled WGS sequence"/>
</dbReference>
<keyword evidence="3 9" id="KW-0560">Oxidoreductase</keyword>
<dbReference type="GO" id="GO:0044875">
    <property type="term" value="F:gamma-glutamyl hercynylcysteine sulfoxide synthase activity"/>
    <property type="evidence" value="ECO:0007669"/>
    <property type="project" value="UniProtKB-EC"/>
</dbReference>
<protein>
    <recommendedName>
        <fullName evidence="9">Hercynine oxygenase</fullName>
        <ecNumber evidence="9">1.14.99.50</ecNumber>
    </recommendedName>
    <alternativeName>
        <fullName evidence="9">Gamma-glutamyl hercynylcysteine S-oxide synthase</fullName>
    </alternativeName>
</protein>
<dbReference type="AlphaFoldDB" id="J5EA25"/>
<evidence type="ECO:0000256" key="3">
    <source>
        <dbReference type="ARBA" id="ARBA00023002"/>
    </source>
</evidence>
<dbReference type="eggNOG" id="COG1262">
    <property type="taxonomic scope" value="Bacteria"/>
</dbReference>
<name>J5EA25_9MYCO</name>
<dbReference type="InterPro" id="IPR024775">
    <property type="entry name" value="DinB-like"/>
</dbReference>
<dbReference type="InterPro" id="IPR017806">
    <property type="entry name" value="EgtB"/>
</dbReference>
<keyword evidence="4 9" id="KW-0408">Iron</keyword>
<feature type="binding site" evidence="9">
    <location>
        <position position="434"/>
    </location>
    <ligand>
        <name>gamma-L-glutamyl-L-cysteine</name>
        <dbReference type="ChEBI" id="CHEBI:58173"/>
    </ligand>
</feature>
<evidence type="ECO:0000256" key="5">
    <source>
        <dbReference type="ARBA" id="ARBA00023033"/>
    </source>
</evidence>
<keyword evidence="5 9" id="KW-0503">Monooxygenase</keyword>
<dbReference type="Gene3D" id="3.90.1580.10">
    <property type="entry name" value="paralog of FGE (formylglycine-generating enzyme)"/>
    <property type="match status" value="1"/>
</dbReference>
<feature type="binding site" evidence="9">
    <location>
        <position position="155"/>
    </location>
    <ligand>
        <name>Fe cation</name>
        <dbReference type="ChEBI" id="CHEBI:24875"/>
    </ligand>
</feature>
<dbReference type="SUPFAM" id="SSF56436">
    <property type="entry name" value="C-type lectin-like"/>
    <property type="match status" value="1"/>
</dbReference>
<organism evidence="12 13">
    <name type="scientific">Mycobacterium colombiense CECT 3035</name>
    <dbReference type="NCBI Taxonomy" id="1041522"/>
    <lineage>
        <taxon>Bacteria</taxon>
        <taxon>Bacillati</taxon>
        <taxon>Actinomycetota</taxon>
        <taxon>Actinomycetes</taxon>
        <taxon>Mycobacteriales</taxon>
        <taxon>Mycobacteriaceae</taxon>
        <taxon>Mycobacterium</taxon>
        <taxon>Mycobacterium avium complex (MAC)</taxon>
    </lineage>
</organism>
<dbReference type="NCBIfam" id="TIGR03440">
    <property type="entry name" value="egtB_TIGR03440"/>
    <property type="match status" value="1"/>
</dbReference>
<comment type="pathway">
    <text evidence="6 9">Amino-acid biosynthesis; ergothioneine biosynthesis.</text>
</comment>
<accession>J5EA25</accession>
<sequence>MTSPDDSDPLRPAAPRLRSSCREGIADDLARTRTRTLRLVEFDDAELCRQYDPLMSPLVWDLAHIGQQEELWLLRGGDPARPGMLPPAVEGLYDAFVHSRASRVDLPLLSPGQARSYCQTVRSAVLDRLDALPDDPAGDEAVFVYAMVVSHENQHDETMLQALNLRSGAPLLRDASELPAGRAGLAGTSVLVPGGEFVLGVDAAGEPYSLDNERPAHVVDLPAFRIGRVPVTNGEWRRFVEDGGYDRPGWWSERGWQHRQAAGLTAPQFWSSDATTRTRFGHVEDIPADEPVQHVSYFEAEAYAAWAGARLPTEMEWEKACSWDPATNTRRRYPWGERTPDETLANLGGGALRPAPVGAYPAGASPCGAEQMLGDVWEWTTSPLRPWPGFIPMLYERYSQPFFDGDYRVLRGGSWAVEPGIMRPSFRNWDHPYRRQIFSGVRLAWDVSDGGDPA</sequence>
<comment type="function">
    <text evidence="9">Catalyzes the oxidative sulfurization of hercynine (N-alpha,N-alpha,N-alpha-trimethyl-L-histidine) into hercynyl-gamma-L-glutamyl-L-cysteine sulfoxide, a step in the biosynthesis pathway of ergothioneine.</text>
</comment>
<dbReference type="HAMAP" id="MF_02035">
    <property type="entry name" value="EgtB"/>
    <property type="match status" value="1"/>
</dbReference>
<dbReference type="PANTHER" id="PTHR23150:SF36">
    <property type="entry name" value="HERCYNINE OXYGENASE"/>
    <property type="match status" value="1"/>
</dbReference>
<dbReference type="EMBL" id="AFVW02000003">
    <property type="protein sequence ID" value="EJO88991.1"/>
    <property type="molecule type" value="Genomic_DNA"/>
</dbReference>
<feature type="domain" description="Sulfatase-modifying factor enzyme-like" evidence="10">
    <location>
        <begin position="188"/>
        <end position="445"/>
    </location>
</feature>
<feature type="binding site" evidence="9">
    <location>
        <position position="64"/>
    </location>
    <ligand>
        <name>Fe cation</name>
        <dbReference type="ChEBI" id="CHEBI:24875"/>
    </ligand>
</feature>
<evidence type="ECO:0000256" key="6">
    <source>
        <dbReference type="ARBA" id="ARBA00037882"/>
    </source>
</evidence>
<comment type="catalytic activity">
    <reaction evidence="7 9">
        <text>gamma-L-glutamyl-L-cysteine + hercynine + O2 = gamma-L-glutamyl-hercynylcysteine S-oxide + H2O</text>
        <dbReference type="Rhea" id="RHEA:42672"/>
        <dbReference type="ChEBI" id="CHEBI:15377"/>
        <dbReference type="ChEBI" id="CHEBI:15379"/>
        <dbReference type="ChEBI" id="CHEBI:15781"/>
        <dbReference type="ChEBI" id="CHEBI:58173"/>
        <dbReference type="ChEBI" id="CHEBI:82703"/>
        <dbReference type="EC" id="1.14.99.50"/>
    </reaction>
</comment>
<evidence type="ECO:0000256" key="7">
    <source>
        <dbReference type="ARBA" id="ARBA00052921"/>
    </source>
</evidence>
<dbReference type="EC" id="1.14.99.50" evidence="9"/>
<evidence type="ECO:0000256" key="1">
    <source>
        <dbReference type="ARBA" id="ARBA00001954"/>
    </source>
</evidence>
<evidence type="ECO:0000313" key="13">
    <source>
        <dbReference type="Proteomes" id="UP000006455"/>
    </source>
</evidence>
<feature type="binding site" evidence="9">
    <location>
        <position position="430"/>
    </location>
    <ligand>
        <name>gamma-L-glutamyl-L-cysteine</name>
        <dbReference type="ChEBI" id="CHEBI:58173"/>
    </ligand>
</feature>
<evidence type="ECO:0000256" key="2">
    <source>
        <dbReference type="ARBA" id="ARBA00022723"/>
    </source>
</evidence>
<dbReference type="STRING" id="1041522.GCA_002105755_03521"/>
<evidence type="ECO:0000256" key="8">
    <source>
        <dbReference type="ARBA" id="ARBA00061625"/>
    </source>
</evidence>
<dbReference type="InterPro" id="IPR051043">
    <property type="entry name" value="Sulfatase_Mod_Factor_Kinase"/>
</dbReference>
<dbReference type="GO" id="GO:0005506">
    <property type="term" value="F:iron ion binding"/>
    <property type="evidence" value="ECO:0007669"/>
    <property type="project" value="UniProtKB-UniRule"/>
</dbReference>
<dbReference type="UniPathway" id="UPA01014"/>
<keyword evidence="2 9" id="KW-0479">Metal-binding</keyword>
<dbReference type="Pfam" id="PF12867">
    <property type="entry name" value="DinB_2"/>
    <property type="match status" value="1"/>
</dbReference>
<evidence type="ECO:0000313" key="12">
    <source>
        <dbReference type="EMBL" id="EJO88991.1"/>
    </source>
</evidence>
<dbReference type="Pfam" id="PF03781">
    <property type="entry name" value="FGE-sulfatase"/>
    <property type="match status" value="1"/>
</dbReference>
<evidence type="ECO:0000259" key="10">
    <source>
        <dbReference type="Pfam" id="PF03781"/>
    </source>
</evidence>
<dbReference type="InterPro" id="IPR032890">
    <property type="entry name" value="EgtB_Actinobacteria"/>
</dbReference>
<dbReference type="InterPro" id="IPR042095">
    <property type="entry name" value="SUMF_sf"/>
</dbReference>
<comment type="cofactor">
    <cofactor evidence="1 9">
        <name>Fe(2+)</name>
        <dbReference type="ChEBI" id="CHEBI:29033"/>
    </cofactor>
</comment>
<comment type="similarity">
    <text evidence="8 9">Belongs to the EgtB family.</text>
</comment>
<comment type="caution">
    <text evidence="12">The sequence shown here is derived from an EMBL/GenBank/DDBJ whole genome shotgun (WGS) entry which is preliminary data.</text>
</comment>
<feature type="domain" description="DinB-like" evidence="11">
    <location>
        <begin position="29"/>
        <end position="159"/>
    </location>
</feature>
<reference evidence="12 13" key="1">
    <citation type="journal article" date="2011" name="J. Bacteriol.">
        <title>Genome sequence of the Mycobacterium colombiense type strain, CECT 3035.</title>
        <authorList>
            <person name="Gonzalez-Perez M."/>
            <person name="Murcia M.I."/>
            <person name="Landsman D."/>
            <person name="Jordan I.K."/>
            <person name="Marino-Ramirez L."/>
        </authorList>
    </citation>
    <scope>NUCLEOTIDE SEQUENCE [LARGE SCALE GENOMIC DNA]</scope>
    <source>
        <strain evidence="12 13">CECT 3035</strain>
    </source>
</reference>
<evidence type="ECO:0000256" key="4">
    <source>
        <dbReference type="ARBA" id="ARBA00023004"/>
    </source>
</evidence>
<proteinExistence type="inferred from homology"/>
<dbReference type="PANTHER" id="PTHR23150">
    <property type="entry name" value="SULFATASE MODIFYING FACTOR 1, 2"/>
    <property type="match status" value="1"/>
</dbReference>
<dbReference type="InterPro" id="IPR005532">
    <property type="entry name" value="SUMF_dom"/>
</dbReference>
<evidence type="ECO:0000256" key="9">
    <source>
        <dbReference type="HAMAP-Rule" id="MF_02035"/>
    </source>
</evidence>